<reference evidence="8" key="1">
    <citation type="journal article" date="2010" name="Int. J. Syst. Evol. Microbiol.">
        <title>Porticoccus litoralis gen. nov., sp. nov., a gammaproteobacterium isolated from the Yellow Sea.</title>
        <authorList>
            <person name="Oh H.M."/>
            <person name="Kim H."/>
            <person name="Kim K.M."/>
            <person name="Min G.S."/>
            <person name="Cho J.C."/>
        </authorList>
    </citation>
    <scope>NUCLEOTIDE SEQUENCE</scope>
    <source>
        <strain evidence="8">DSM 25064</strain>
    </source>
</reference>
<organism evidence="8 9">
    <name type="scientific">Porticoccus litoralis</name>
    <dbReference type="NCBI Taxonomy" id="434086"/>
    <lineage>
        <taxon>Bacteria</taxon>
        <taxon>Pseudomonadati</taxon>
        <taxon>Pseudomonadota</taxon>
        <taxon>Gammaproteobacteria</taxon>
        <taxon>Cellvibrionales</taxon>
        <taxon>Porticoccaceae</taxon>
        <taxon>Porticoccus</taxon>
    </lineage>
</organism>
<keyword evidence="9" id="KW-1185">Reference proteome</keyword>
<reference evidence="8" key="2">
    <citation type="submission" date="2023-08" db="EMBL/GenBank/DDBJ databases">
        <authorList>
            <person name="Luo J."/>
        </authorList>
    </citation>
    <scope>NUCLEOTIDE SEQUENCE</scope>
    <source>
        <strain evidence="8">DSM 25064</strain>
    </source>
</reference>
<keyword evidence="5 6" id="KW-0472">Membrane</keyword>
<name>A0AAW8B841_9GAMM</name>
<evidence type="ECO:0000256" key="2">
    <source>
        <dbReference type="ARBA" id="ARBA00009399"/>
    </source>
</evidence>
<proteinExistence type="inferred from homology"/>
<evidence type="ECO:0000256" key="3">
    <source>
        <dbReference type="ARBA" id="ARBA00022692"/>
    </source>
</evidence>
<dbReference type="InterPro" id="IPR051401">
    <property type="entry name" value="GtrA_CellWall_Glycosyl"/>
</dbReference>
<dbReference type="Proteomes" id="UP001178354">
    <property type="component" value="Unassembled WGS sequence"/>
</dbReference>
<dbReference type="PANTHER" id="PTHR38459:SF1">
    <property type="entry name" value="PROPHAGE BACTOPRENOL-LINKED GLUCOSE TRANSLOCASE HOMOLOG"/>
    <property type="match status" value="1"/>
</dbReference>
<comment type="caution">
    <text evidence="8">The sequence shown here is derived from an EMBL/GenBank/DDBJ whole genome shotgun (WGS) entry which is preliminary data.</text>
</comment>
<evidence type="ECO:0000256" key="5">
    <source>
        <dbReference type="ARBA" id="ARBA00023136"/>
    </source>
</evidence>
<evidence type="ECO:0000256" key="1">
    <source>
        <dbReference type="ARBA" id="ARBA00004141"/>
    </source>
</evidence>
<dbReference type="RefSeq" id="WP_305170901.1">
    <property type="nucleotide sequence ID" value="NZ_JAUUUU010000005.1"/>
</dbReference>
<evidence type="ECO:0000313" key="9">
    <source>
        <dbReference type="Proteomes" id="UP001178354"/>
    </source>
</evidence>
<accession>A0AAW8B841</accession>
<dbReference type="Pfam" id="PF04138">
    <property type="entry name" value="GtrA_DPMS_TM"/>
    <property type="match status" value="1"/>
</dbReference>
<sequence length="130" mass="14289">MFYRAQFAAMLATAVDFAVMVFCYQLLGLPLAIAVALGPMVGGMVNFTLNRYWSFRVAGDRLLWQMGTYMSVCLVSALVNAYGVVLMVAHTALAYFPARVLVALTVALLINYPLHRYLVFAARGGLLKSQ</sequence>
<dbReference type="PANTHER" id="PTHR38459">
    <property type="entry name" value="PROPHAGE BACTOPRENOL-LINKED GLUCOSE TRANSLOCASE HOMOLOG"/>
    <property type="match status" value="1"/>
</dbReference>
<dbReference type="GO" id="GO:0000271">
    <property type="term" value="P:polysaccharide biosynthetic process"/>
    <property type="evidence" value="ECO:0007669"/>
    <property type="project" value="InterPro"/>
</dbReference>
<protein>
    <submittedName>
        <fullName evidence="8">GtrA family protein</fullName>
    </submittedName>
</protein>
<comment type="subcellular location">
    <subcellularLocation>
        <location evidence="1">Membrane</location>
        <topology evidence="1">Multi-pass membrane protein</topology>
    </subcellularLocation>
</comment>
<feature type="transmembrane region" description="Helical" evidence="6">
    <location>
        <begin position="69"/>
        <end position="89"/>
    </location>
</feature>
<feature type="transmembrane region" description="Helical" evidence="6">
    <location>
        <begin position="95"/>
        <end position="114"/>
    </location>
</feature>
<dbReference type="EMBL" id="JAUUUU010000005">
    <property type="protein sequence ID" value="MDP1521239.1"/>
    <property type="molecule type" value="Genomic_DNA"/>
</dbReference>
<dbReference type="AlphaFoldDB" id="A0AAW8B841"/>
<dbReference type="InterPro" id="IPR007267">
    <property type="entry name" value="GtrA_DPMS_TM"/>
</dbReference>
<evidence type="ECO:0000256" key="4">
    <source>
        <dbReference type="ARBA" id="ARBA00022989"/>
    </source>
</evidence>
<comment type="similarity">
    <text evidence="2">Belongs to the GtrA family.</text>
</comment>
<evidence type="ECO:0000259" key="7">
    <source>
        <dbReference type="Pfam" id="PF04138"/>
    </source>
</evidence>
<keyword evidence="4 6" id="KW-1133">Transmembrane helix</keyword>
<evidence type="ECO:0000256" key="6">
    <source>
        <dbReference type="SAM" id="Phobius"/>
    </source>
</evidence>
<dbReference type="GO" id="GO:0005886">
    <property type="term" value="C:plasma membrane"/>
    <property type="evidence" value="ECO:0007669"/>
    <property type="project" value="TreeGrafter"/>
</dbReference>
<gene>
    <name evidence="8" type="ORF">Q8A57_09685</name>
</gene>
<keyword evidence="3 6" id="KW-0812">Transmembrane</keyword>
<evidence type="ECO:0000313" key="8">
    <source>
        <dbReference type="EMBL" id="MDP1521239.1"/>
    </source>
</evidence>
<feature type="domain" description="GtrA/DPMS transmembrane" evidence="7">
    <location>
        <begin position="10"/>
        <end position="120"/>
    </location>
</feature>